<dbReference type="KEGG" id="lgi:LOTGIDRAFT_161032"/>
<feature type="compositionally biased region" description="Basic and acidic residues" evidence="1">
    <location>
        <begin position="8"/>
        <end position="23"/>
    </location>
</feature>
<name>V4AMD1_LOTGI</name>
<dbReference type="CTD" id="20238593"/>
<dbReference type="AlphaFoldDB" id="V4AMD1"/>
<evidence type="ECO:0000256" key="1">
    <source>
        <dbReference type="SAM" id="MobiDB-lite"/>
    </source>
</evidence>
<keyword evidence="3" id="KW-1185">Reference proteome</keyword>
<dbReference type="RefSeq" id="XP_009054522.1">
    <property type="nucleotide sequence ID" value="XM_009056274.1"/>
</dbReference>
<dbReference type="HOGENOM" id="CLU_1688724_0_0_1"/>
<gene>
    <name evidence="2" type="ORF">LOTGIDRAFT_161032</name>
</gene>
<evidence type="ECO:0000313" key="3">
    <source>
        <dbReference type="Proteomes" id="UP000030746"/>
    </source>
</evidence>
<dbReference type="EMBL" id="KB201750">
    <property type="protein sequence ID" value="ESO94781.1"/>
    <property type="molecule type" value="Genomic_DNA"/>
</dbReference>
<evidence type="ECO:0000313" key="2">
    <source>
        <dbReference type="EMBL" id="ESO94781.1"/>
    </source>
</evidence>
<organism evidence="2 3">
    <name type="scientific">Lottia gigantea</name>
    <name type="common">Giant owl limpet</name>
    <dbReference type="NCBI Taxonomy" id="225164"/>
    <lineage>
        <taxon>Eukaryota</taxon>
        <taxon>Metazoa</taxon>
        <taxon>Spiralia</taxon>
        <taxon>Lophotrochozoa</taxon>
        <taxon>Mollusca</taxon>
        <taxon>Gastropoda</taxon>
        <taxon>Patellogastropoda</taxon>
        <taxon>Lottioidea</taxon>
        <taxon>Lottiidae</taxon>
        <taxon>Lottia</taxon>
    </lineage>
</organism>
<dbReference type="GeneID" id="20238593"/>
<feature type="compositionally biased region" description="Basic and acidic residues" evidence="1">
    <location>
        <begin position="35"/>
        <end position="46"/>
    </location>
</feature>
<sequence length="156" mass="18051">MVCWSKNAQKEERLADPGSRGEDSNGVEGEDESESEKRRGVPSLRERLPMSAGLGVKVDSIFFRQMSPYRSPRQFNAQKVEFEINDENTINHLYEIKTSGKYIDRFRMLIIPDKEEDELEFDMILETETPPSINIIRNPKATKGSRNLRVFTIIRI</sequence>
<proteinExistence type="predicted"/>
<feature type="region of interest" description="Disordered" evidence="1">
    <location>
        <begin position="1"/>
        <end position="46"/>
    </location>
</feature>
<dbReference type="Proteomes" id="UP000030746">
    <property type="component" value="Unassembled WGS sequence"/>
</dbReference>
<accession>V4AMD1</accession>
<protein>
    <submittedName>
        <fullName evidence="2">Uncharacterized protein</fullName>
    </submittedName>
</protein>
<reference evidence="2 3" key="1">
    <citation type="journal article" date="2013" name="Nature">
        <title>Insights into bilaterian evolution from three spiralian genomes.</title>
        <authorList>
            <person name="Simakov O."/>
            <person name="Marletaz F."/>
            <person name="Cho S.J."/>
            <person name="Edsinger-Gonzales E."/>
            <person name="Havlak P."/>
            <person name="Hellsten U."/>
            <person name="Kuo D.H."/>
            <person name="Larsson T."/>
            <person name="Lv J."/>
            <person name="Arendt D."/>
            <person name="Savage R."/>
            <person name="Osoegawa K."/>
            <person name="de Jong P."/>
            <person name="Grimwood J."/>
            <person name="Chapman J.A."/>
            <person name="Shapiro H."/>
            <person name="Aerts A."/>
            <person name="Otillar R.P."/>
            <person name="Terry A.Y."/>
            <person name="Boore J.L."/>
            <person name="Grigoriev I.V."/>
            <person name="Lindberg D.R."/>
            <person name="Seaver E.C."/>
            <person name="Weisblat D.A."/>
            <person name="Putnam N.H."/>
            <person name="Rokhsar D.S."/>
        </authorList>
    </citation>
    <scope>NUCLEOTIDE SEQUENCE [LARGE SCALE GENOMIC DNA]</scope>
</reference>